<protein>
    <submittedName>
        <fullName evidence="4">NAD-dependent epimerase/dehydratase</fullName>
    </submittedName>
</protein>
<reference evidence="4" key="1">
    <citation type="submission" date="2020-05" db="EMBL/GenBank/DDBJ databases">
        <title>Mycena genomes resolve the evolution of fungal bioluminescence.</title>
        <authorList>
            <person name="Tsai I.J."/>
        </authorList>
    </citation>
    <scope>NUCLEOTIDE SEQUENCE</scope>
    <source>
        <strain evidence="4">CCC161011</strain>
    </source>
</reference>
<accession>A0A8H6Z358</accession>
<dbReference type="PANTHER" id="PTHR43103:SF3">
    <property type="entry name" value="ADP-L-GLYCERO-D-MANNO-HEPTOSE-6-EPIMERASE"/>
    <property type="match status" value="1"/>
</dbReference>
<evidence type="ECO:0000256" key="2">
    <source>
        <dbReference type="ARBA" id="ARBA00023277"/>
    </source>
</evidence>
<dbReference type="AlphaFoldDB" id="A0A8H6Z358"/>
<comment type="caution">
    <text evidence="4">The sequence shown here is derived from an EMBL/GenBank/DDBJ whole genome shotgun (WGS) entry which is preliminary data.</text>
</comment>
<keyword evidence="1" id="KW-0521">NADP</keyword>
<dbReference type="InterPro" id="IPR036291">
    <property type="entry name" value="NAD(P)-bd_dom_sf"/>
</dbReference>
<dbReference type="SUPFAM" id="SSF51735">
    <property type="entry name" value="NAD(P)-binding Rossmann-fold domains"/>
    <property type="match status" value="1"/>
</dbReference>
<proteinExistence type="predicted"/>
<dbReference type="OrthoDB" id="16464at2759"/>
<keyword evidence="2" id="KW-0119">Carbohydrate metabolism</keyword>
<name>A0A8H6Z358_9AGAR</name>
<evidence type="ECO:0000256" key="1">
    <source>
        <dbReference type="ARBA" id="ARBA00022857"/>
    </source>
</evidence>
<dbReference type="InterPro" id="IPR001509">
    <property type="entry name" value="Epimerase_deHydtase"/>
</dbReference>
<feature type="domain" description="NAD-dependent epimerase/dehydratase" evidence="3">
    <location>
        <begin position="23"/>
        <end position="227"/>
    </location>
</feature>
<sequence length="342" mass="36883">MCIPMSRAICFPQTHTTAMAKYILVTGASGFVGQELVCALLSSSTDYHLILTDIAPPKVLPSADPSRITSTQTDLTDPSAAAALLSTQKWHAIYALHGIMSSGSEANLELGYRVNLDAHRNIYDYLRVHQPGTTVVFTSSVAVYGPPTTAGPARTFTESTMPLPQTSYGTQKFMIECLLNDYSRRGLLDARIVRLPAVVVRAGAPTAAASSFMSGIVREPLNGQKSILPVDKNLDIWICSPATVVKNLIAVKDIPVEKFGGLTRTVNLPGVTVKLTDILEALEAVGGKEARALVEEKPDPEIEKFVLSWPEKFDISRALGLGLSQDTPLIETVRTYAASLKK</sequence>
<dbReference type="EMBL" id="JACAZI010000002">
    <property type="protein sequence ID" value="KAF7369481.1"/>
    <property type="molecule type" value="Genomic_DNA"/>
</dbReference>
<dbReference type="CDD" id="cd05238">
    <property type="entry name" value="Gne_like_SDR_e"/>
    <property type="match status" value="1"/>
</dbReference>
<dbReference type="Gene3D" id="3.40.50.720">
    <property type="entry name" value="NAD(P)-binding Rossmann-like Domain"/>
    <property type="match status" value="1"/>
</dbReference>
<dbReference type="Proteomes" id="UP000620124">
    <property type="component" value="Unassembled WGS sequence"/>
</dbReference>
<organism evidence="4 5">
    <name type="scientific">Mycena venus</name>
    <dbReference type="NCBI Taxonomy" id="2733690"/>
    <lineage>
        <taxon>Eukaryota</taxon>
        <taxon>Fungi</taxon>
        <taxon>Dikarya</taxon>
        <taxon>Basidiomycota</taxon>
        <taxon>Agaricomycotina</taxon>
        <taxon>Agaricomycetes</taxon>
        <taxon>Agaricomycetidae</taxon>
        <taxon>Agaricales</taxon>
        <taxon>Marasmiineae</taxon>
        <taxon>Mycenaceae</taxon>
        <taxon>Mycena</taxon>
    </lineage>
</organism>
<keyword evidence="5" id="KW-1185">Reference proteome</keyword>
<dbReference type="Pfam" id="PF01370">
    <property type="entry name" value="Epimerase"/>
    <property type="match status" value="1"/>
</dbReference>
<evidence type="ECO:0000259" key="3">
    <source>
        <dbReference type="Pfam" id="PF01370"/>
    </source>
</evidence>
<evidence type="ECO:0000313" key="4">
    <source>
        <dbReference type="EMBL" id="KAF7369481.1"/>
    </source>
</evidence>
<evidence type="ECO:0000313" key="5">
    <source>
        <dbReference type="Proteomes" id="UP000620124"/>
    </source>
</evidence>
<gene>
    <name evidence="4" type="ORF">MVEN_00277800</name>
</gene>
<dbReference type="PANTHER" id="PTHR43103">
    <property type="entry name" value="NUCLEOSIDE-DIPHOSPHATE-SUGAR EPIMERASE"/>
    <property type="match status" value="1"/>
</dbReference>
<dbReference type="Gene3D" id="3.90.25.10">
    <property type="entry name" value="UDP-galactose 4-epimerase, domain 1"/>
    <property type="match status" value="1"/>
</dbReference>